<dbReference type="PROSITE" id="PS00136">
    <property type="entry name" value="SUBTILASE_ASP"/>
    <property type="match status" value="1"/>
</dbReference>
<dbReference type="GO" id="GO:0006508">
    <property type="term" value="P:proteolysis"/>
    <property type="evidence" value="ECO:0007669"/>
    <property type="project" value="UniProtKB-KW"/>
</dbReference>
<dbReference type="GO" id="GO:0016020">
    <property type="term" value="C:membrane"/>
    <property type="evidence" value="ECO:0007669"/>
    <property type="project" value="UniProtKB-SubCell"/>
</dbReference>
<dbReference type="InterPro" id="IPR015500">
    <property type="entry name" value="Peptidase_S8_subtilisin-rel"/>
</dbReference>
<dbReference type="InterPro" id="IPR036852">
    <property type="entry name" value="Peptidase_S8/S53_dom_sf"/>
</dbReference>
<evidence type="ECO:0000259" key="12">
    <source>
        <dbReference type="Pfam" id="PF00082"/>
    </source>
</evidence>
<sequence>MSLRKRFMSFQKSGRKNRALTPSTPSPEEPDKTAVTALTPNITPDLVEDRKSLGLFVLVEPPSWTVDVVAIHGLNGDYLKSWTHRVSGAMWLKEFLPSSFPNARVMSFGWDSRITGNSSTATLKEWADQLAVQLSLRRQSAESRGIPIIIIAHNVGGLMAKRMLLNASLTPRRIDIFNSVAAIVFLGTPHRGFGSLSTFFAISTIGSRNNTLLSELKESQSHRDLDEQFYMLLDGTHLDVYSFYEMQKTGLVPQLVSKDEAFLGHPRERLSGLASNHSGLAKFDSREDWGYIQIVAAIDEAIDHYARRSASPLRAPSQEPSSDPARLESSGLLGVGPDFPPTLRYAHQVQSNPRPQRGELPSPIRREPAARFVFDTLATSEGVETGSVFAEEWFDNLRDKVHQTVEERHKDSDPRVKVAILDSGVDRSHPMLKDFFDRGQITAKSFIEGEPGTRDVCGHGTHMVDLILRTAPNAHVCMVKVFLSGQSTEMDRNQNLIAEAIRHAMDIEQADIISMSWGYQKEIPIITKAIREAFHRNTIIIASASNMGSLSKESVAFPASLRQVICINSTDGYGNPSEFNPAPSPDRGFAVIGEGLQVACPLKIGDILRVIRGTSAAAAIASGLATLVLQYSRQRANAGKAVKEPSRLKDCDAMRKVFYGMSNQRLGYHVLVPDLIFHETGEERHYRISQRISAMLDAL</sequence>
<dbReference type="Proteomes" id="UP001278766">
    <property type="component" value="Unassembled WGS sequence"/>
</dbReference>
<protein>
    <submittedName>
        <fullName evidence="13">Peptidase S8/S53 domain-containing protein</fullName>
    </submittedName>
</protein>
<organism evidence="13 14">
    <name type="scientific">Chaetomium fimeti</name>
    <dbReference type="NCBI Taxonomy" id="1854472"/>
    <lineage>
        <taxon>Eukaryota</taxon>
        <taxon>Fungi</taxon>
        <taxon>Dikarya</taxon>
        <taxon>Ascomycota</taxon>
        <taxon>Pezizomycotina</taxon>
        <taxon>Sordariomycetes</taxon>
        <taxon>Sordariomycetidae</taxon>
        <taxon>Sordariales</taxon>
        <taxon>Chaetomiaceae</taxon>
        <taxon>Chaetomium</taxon>
    </lineage>
</organism>
<name>A0AAE0LV71_9PEZI</name>
<dbReference type="SUPFAM" id="SSF52743">
    <property type="entry name" value="Subtilisin-like"/>
    <property type="match status" value="1"/>
</dbReference>
<dbReference type="PROSITE" id="PS51892">
    <property type="entry name" value="SUBTILASE"/>
    <property type="match status" value="1"/>
</dbReference>
<dbReference type="GO" id="GO:0005739">
    <property type="term" value="C:mitochondrion"/>
    <property type="evidence" value="ECO:0007669"/>
    <property type="project" value="UniProtKB-SubCell"/>
</dbReference>
<keyword evidence="7 10" id="KW-0720">Serine protease</keyword>
<comment type="subcellular location">
    <subcellularLocation>
        <location evidence="2">Endoplasmic reticulum</location>
    </subcellularLocation>
    <subcellularLocation>
        <location evidence="3">Membrane</location>
    </subcellularLocation>
    <subcellularLocation>
        <location evidence="1">Mitochondrion</location>
    </subcellularLocation>
</comment>
<dbReference type="SUPFAM" id="SSF53474">
    <property type="entry name" value="alpha/beta-Hydrolases"/>
    <property type="match status" value="1"/>
</dbReference>
<proteinExistence type="inferred from homology"/>
<feature type="active site" description="Charge relay system" evidence="10">
    <location>
        <position position="422"/>
    </location>
</feature>
<keyword evidence="14" id="KW-1185">Reference proteome</keyword>
<feature type="active site" description="Charge relay system" evidence="10">
    <location>
        <position position="459"/>
    </location>
</feature>
<evidence type="ECO:0000313" key="13">
    <source>
        <dbReference type="EMBL" id="KAK3298742.1"/>
    </source>
</evidence>
<dbReference type="RefSeq" id="XP_062662256.1">
    <property type="nucleotide sequence ID" value="XM_062803118.1"/>
</dbReference>
<dbReference type="Gene3D" id="3.40.50.200">
    <property type="entry name" value="Peptidase S8/S53 domain"/>
    <property type="match status" value="1"/>
</dbReference>
<evidence type="ECO:0000256" key="4">
    <source>
        <dbReference type="ARBA" id="ARBA00022670"/>
    </source>
</evidence>
<dbReference type="AlphaFoldDB" id="A0AAE0LV71"/>
<dbReference type="EMBL" id="JAUEPN010000002">
    <property type="protein sequence ID" value="KAK3298742.1"/>
    <property type="molecule type" value="Genomic_DNA"/>
</dbReference>
<keyword evidence="5 10" id="KW-0378">Hydrolase</keyword>
<feature type="domain" description="Peptidase S8/S53" evidence="12">
    <location>
        <begin position="416"/>
        <end position="632"/>
    </location>
</feature>
<evidence type="ECO:0000256" key="7">
    <source>
        <dbReference type="ARBA" id="ARBA00022825"/>
    </source>
</evidence>
<feature type="active site" description="Charge relay system" evidence="10">
    <location>
        <position position="615"/>
    </location>
</feature>
<dbReference type="InterPro" id="IPR023827">
    <property type="entry name" value="Peptidase_S8_Asp-AS"/>
</dbReference>
<dbReference type="GeneID" id="87840066"/>
<feature type="region of interest" description="Disordered" evidence="11">
    <location>
        <begin position="1"/>
        <end position="32"/>
    </location>
</feature>
<evidence type="ECO:0000256" key="10">
    <source>
        <dbReference type="PROSITE-ProRule" id="PRU01240"/>
    </source>
</evidence>
<evidence type="ECO:0000256" key="3">
    <source>
        <dbReference type="ARBA" id="ARBA00004370"/>
    </source>
</evidence>
<keyword evidence="4 10" id="KW-0645">Protease</keyword>
<dbReference type="PANTHER" id="PTHR48182:SF2">
    <property type="entry name" value="PROTEIN SERAC1"/>
    <property type="match status" value="1"/>
</dbReference>
<dbReference type="InterPro" id="IPR000209">
    <property type="entry name" value="Peptidase_S8/S53_dom"/>
</dbReference>
<feature type="region of interest" description="Disordered" evidence="11">
    <location>
        <begin position="309"/>
        <end position="331"/>
    </location>
</feature>
<accession>A0AAE0LV71</accession>
<dbReference type="CDD" id="cd00306">
    <property type="entry name" value="Peptidases_S8_S53"/>
    <property type="match status" value="1"/>
</dbReference>
<dbReference type="Pfam" id="PF00082">
    <property type="entry name" value="Peptidase_S8"/>
    <property type="match status" value="1"/>
</dbReference>
<dbReference type="Gene3D" id="3.40.50.1820">
    <property type="entry name" value="alpha/beta hydrolase"/>
    <property type="match status" value="1"/>
</dbReference>
<evidence type="ECO:0000256" key="5">
    <source>
        <dbReference type="ARBA" id="ARBA00022801"/>
    </source>
</evidence>
<gene>
    <name evidence="13" type="ORF">B0H64DRAFT_386049</name>
</gene>
<dbReference type="GO" id="GO:0004252">
    <property type="term" value="F:serine-type endopeptidase activity"/>
    <property type="evidence" value="ECO:0007669"/>
    <property type="project" value="UniProtKB-UniRule"/>
</dbReference>
<evidence type="ECO:0000256" key="1">
    <source>
        <dbReference type="ARBA" id="ARBA00004173"/>
    </source>
</evidence>
<dbReference type="InterPro" id="IPR052374">
    <property type="entry name" value="SERAC1"/>
</dbReference>
<dbReference type="PRINTS" id="PR00723">
    <property type="entry name" value="SUBTILISIN"/>
</dbReference>
<evidence type="ECO:0000313" key="14">
    <source>
        <dbReference type="Proteomes" id="UP001278766"/>
    </source>
</evidence>
<evidence type="ECO:0000256" key="9">
    <source>
        <dbReference type="ARBA" id="ARBA00023136"/>
    </source>
</evidence>
<keyword evidence="9" id="KW-0472">Membrane</keyword>
<reference evidence="13" key="2">
    <citation type="submission" date="2023-06" db="EMBL/GenBank/DDBJ databases">
        <authorList>
            <consortium name="Lawrence Berkeley National Laboratory"/>
            <person name="Haridas S."/>
            <person name="Hensen N."/>
            <person name="Bonometti L."/>
            <person name="Westerberg I."/>
            <person name="Brannstrom I.O."/>
            <person name="Guillou S."/>
            <person name="Cros-Aarteil S."/>
            <person name="Calhoun S."/>
            <person name="Kuo A."/>
            <person name="Mondo S."/>
            <person name="Pangilinan J."/>
            <person name="Riley R."/>
            <person name="Labutti K."/>
            <person name="Andreopoulos B."/>
            <person name="Lipzen A."/>
            <person name="Chen C."/>
            <person name="Yanf M."/>
            <person name="Daum C."/>
            <person name="Ng V."/>
            <person name="Clum A."/>
            <person name="Steindorff A."/>
            <person name="Ohm R."/>
            <person name="Martin F."/>
            <person name="Silar P."/>
            <person name="Natvig D."/>
            <person name="Lalanne C."/>
            <person name="Gautier V."/>
            <person name="Ament-Velasquez S.L."/>
            <person name="Kruys A."/>
            <person name="Hutchinson M.I."/>
            <person name="Powell A.J."/>
            <person name="Barry K."/>
            <person name="Miller A.N."/>
            <person name="Grigoriev I.V."/>
            <person name="Debuchy R."/>
            <person name="Gladieux P."/>
            <person name="Thoren M.H."/>
            <person name="Johannesson H."/>
        </authorList>
    </citation>
    <scope>NUCLEOTIDE SEQUENCE</scope>
    <source>
        <strain evidence="13">CBS 168.71</strain>
    </source>
</reference>
<dbReference type="InterPro" id="IPR029058">
    <property type="entry name" value="AB_hydrolase_fold"/>
</dbReference>
<keyword evidence="6" id="KW-0256">Endoplasmic reticulum</keyword>
<comment type="similarity">
    <text evidence="10">Belongs to the peptidase S8 family.</text>
</comment>
<evidence type="ECO:0000256" key="8">
    <source>
        <dbReference type="ARBA" id="ARBA00023128"/>
    </source>
</evidence>
<dbReference type="PANTHER" id="PTHR48182">
    <property type="entry name" value="PROTEIN SERAC1"/>
    <property type="match status" value="1"/>
</dbReference>
<feature type="compositionally biased region" description="Basic residues" evidence="11">
    <location>
        <begin position="1"/>
        <end position="18"/>
    </location>
</feature>
<dbReference type="GO" id="GO:0005783">
    <property type="term" value="C:endoplasmic reticulum"/>
    <property type="evidence" value="ECO:0007669"/>
    <property type="project" value="UniProtKB-SubCell"/>
</dbReference>
<keyword evidence="8" id="KW-0496">Mitochondrion</keyword>
<evidence type="ECO:0000256" key="2">
    <source>
        <dbReference type="ARBA" id="ARBA00004240"/>
    </source>
</evidence>
<evidence type="ECO:0000256" key="6">
    <source>
        <dbReference type="ARBA" id="ARBA00022824"/>
    </source>
</evidence>
<evidence type="ECO:0000256" key="11">
    <source>
        <dbReference type="SAM" id="MobiDB-lite"/>
    </source>
</evidence>
<reference evidence="13" key="1">
    <citation type="journal article" date="2023" name="Mol. Phylogenet. Evol.">
        <title>Genome-scale phylogeny and comparative genomics of the fungal order Sordariales.</title>
        <authorList>
            <person name="Hensen N."/>
            <person name="Bonometti L."/>
            <person name="Westerberg I."/>
            <person name="Brannstrom I.O."/>
            <person name="Guillou S."/>
            <person name="Cros-Aarteil S."/>
            <person name="Calhoun S."/>
            <person name="Haridas S."/>
            <person name="Kuo A."/>
            <person name="Mondo S."/>
            <person name="Pangilinan J."/>
            <person name="Riley R."/>
            <person name="LaButti K."/>
            <person name="Andreopoulos B."/>
            <person name="Lipzen A."/>
            <person name="Chen C."/>
            <person name="Yan M."/>
            <person name="Daum C."/>
            <person name="Ng V."/>
            <person name="Clum A."/>
            <person name="Steindorff A."/>
            <person name="Ohm R.A."/>
            <person name="Martin F."/>
            <person name="Silar P."/>
            <person name="Natvig D.O."/>
            <person name="Lalanne C."/>
            <person name="Gautier V."/>
            <person name="Ament-Velasquez S.L."/>
            <person name="Kruys A."/>
            <person name="Hutchinson M.I."/>
            <person name="Powell A.J."/>
            <person name="Barry K."/>
            <person name="Miller A.N."/>
            <person name="Grigoriev I.V."/>
            <person name="Debuchy R."/>
            <person name="Gladieux P."/>
            <person name="Hiltunen Thoren M."/>
            <person name="Johannesson H."/>
        </authorList>
    </citation>
    <scope>NUCLEOTIDE SEQUENCE</scope>
    <source>
        <strain evidence="13">CBS 168.71</strain>
    </source>
</reference>
<comment type="caution">
    <text evidence="13">The sequence shown here is derived from an EMBL/GenBank/DDBJ whole genome shotgun (WGS) entry which is preliminary data.</text>
</comment>